<dbReference type="SMART" id="SM00320">
    <property type="entry name" value="WD40"/>
    <property type="match status" value="6"/>
</dbReference>
<keyword evidence="5" id="KW-1185">Reference proteome</keyword>
<dbReference type="Gene3D" id="2.130.10.10">
    <property type="entry name" value="YVTN repeat-like/Quinoprotein amine dehydrogenase"/>
    <property type="match status" value="2"/>
</dbReference>
<dbReference type="PROSITE" id="PS50082">
    <property type="entry name" value="WD_REPEATS_2"/>
    <property type="match status" value="2"/>
</dbReference>
<accession>A0A8C5MBL9</accession>
<dbReference type="PANTHER" id="PTHR19854:SF1">
    <property type="entry name" value="GUANINE NUCLEOTIDE-BINDING PROTEIN SUBUNIT BETA-LIKE PROTEIN 1"/>
    <property type="match status" value="1"/>
</dbReference>
<gene>
    <name evidence="4" type="primary">GNB1L</name>
</gene>
<dbReference type="PANTHER" id="PTHR19854">
    <property type="entry name" value="TRANSDUCIN BETA-LIKE 3"/>
    <property type="match status" value="1"/>
</dbReference>
<feature type="repeat" description="WD" evidence="3">
    <location>
        <begin position="198"/>
        <end position="239"/>
    </location>
</feature>
<dbReference type="AlphaFoldDB" id="A0A8C5MBL9"/>
<dbReference type="Proteomes" id="UP000694569">
    <property type="component" value="Unplaced"/>
</dbReference>
<feature type="repeat" description="WD" evidence="3">
    <location>
        <begin position="285"/>
        <end position="326"/>
    </location>
</feature>
<proteinExistence type="predicted"/>
<protein>
    <submittedName>
        <fullName evidence="4">G protein subunit beta 1 like</fullName>
    </submittedName>
</protein>
<reference evidence="4" key="1">
    <citation type="submission" date="2025-08" db="UniProtKB">
        <authorList>
            <consortium name="Ensembl"/>
        </authorList>
    </citation>
    <scope>IDENTIFICATION</scope>
</reference>
<dbReference type="GeneTree" id="ENSGT00390000018606"/>
<evidence type="ECO:0000313" key="4">
    <source>
        <dbReference type="Ensembl" id="ENSLLEP00000009685.1"/>
    </source>
</evidence>
<dbReference type="Ensembl" id="ENSLLET00000010061.1">
    <property type="protein sequence ID" value="ENSLLEP00000009685.1"/>
    <property type="gene ID" value="ENSLLEG00000006175.1"/>
</dbReference>
<reference evidence="4" key="2">
    <citation type="submission" date="2025-09" db="UniProtKB">
        <authorList>
            <consortium name="Ensembl"/>
        </authorList>
    </citation>
    <scope>IDENTIFICATION</scope>
</reference>
<organism evidence="4 5">
    <name type="scientific">Leptobrachium leishanense</name>
    <name type="common">Leishan spiny toad</name>
    <dbReference type="NCBI Taxonomy" id="445787"/>
    <lineage>
        <taxon>Eukaryota</taxon>
        <taxon>Metazoa</taxon>
        <taxon>Chordata</taxon>
        <taxon>Craniata</taxon>
        <taxon>Vertebrata</taxon>
        <taxon>Euteleostomi</taxon>
        <taxon>Amphibia</taxon>
        <taxon>Batrachia</taxon>
        <taxon>Anura</taxon>
        <taxon>Pelobatoidea</taxon>
        <taxon>Megophryidae</taxon>
        <taxon>Leptobrachium</taxon>
    </lineage>
</organism>
<evidence type="ECO:0000256" key="2">
    <source>
        <dbReference type="ARBA" id="ARBA00022737"/>
    </source>
</evidence>
<keyword evidence="1 3" id="KW-0853">WD repeat</keyword>
<dbReference type="InterPro" id="IPR001680">
    <property type="entry name" value="WD40_rpt"/>
</dbReference>
<evidence type="ECO:0000256" key="3">
    <source>
        <dbReference type="PROSITE-ProRule" id="PRU00221"/>
    </source>
</evidence>
<keyword evidence="2" id="KW-0677">Repeat</keyword>
<dbReference type="OrthoDB" id="7668193at2759"/>
<sequence length="326" mass="36234">MTLPPPDPKFELRGTGAEINCLKFSCGAPSPCPPLLFSGTSSGLVHLWDLRTRRTITALDGHDGKSVYWIQTIHDKDSILSQGRDLQICTWSLAEGRNEVIDTLPLENVGFCKSSLLMTDPPLLAMPGKEGSQVQVLDLLSKKLVSSMNPEEGSRWGMAMSMHLWQPVSGSSPMLLVGYEDGSVALWNVLQHRMVSRLASHTDPIMSLDFDCKQARGVSGSADNSLNVWKLDEQQNLKAYKTQMIVNPGISDIALRPDRKILATGGWDYRVRIFSWKTMKPLAVLQYHKATVHAVCFSDHLKPEDRLLAAGSKDQRITLWSIYTES</sequence>
<dbReference type="InterPro" id="IPR015943">
    <property type="entry name" value="WD40/YVTN_repeat-like_dom_sf"/>
</dbReference>
<dbReference type="SUPFAM" id="SSF50978">
    <property type="entry name" value="WD40 repeat-like"/>
    <property type="match status" value="1"/>
</dbReference>
<name>A0A8C5MBL9_9ANUR</name>
<evidence type="ECO:0000313" key="5">
    <source>
        <dbReference type="Proteomes" id="UP000694569"/>
    </source>
</evidence>
<dbReference type="Pfam" id="PF00400">
    <property type="entry name" value="WD40"/>
    <property type="match status" value="4"/>
</dbReference>
<evidence type="ECO:0000256" key="1">
    <source>
        <dbReference type="ARBA" id="ARBA00022574"/>
    </source>
</evidence>
<dbReference type="PROSITE" id="PS50294">
    <property type="entry name" value="WD_REPEATS_REGION"/>
    <property type="match status" value="2"/>
</dbReference>
<dbReference type="InterPro" id="IPR036322">
    <property type="entry name" value="WD40_repeat_dom_sf"/>
</dbReference>